<dbReference type="EMBL" id="BPVZ01000546">
    <property type="protein sequence ID" value="GKV51816.1"/>
    <property type="molecule type" value="Genomic_DNA"/>
</dbReference>
<keyword evidence="3" id="KW-1185">Reference proteome</keyword>
<proteinExistence type="predicted"/>
<feature type="compositionally biased region" description="Basic and acidic residues" evidence="1">
    <location>
        <begin position="87"/>
        <end position="97"/>
    </location>
</feature>
<gene>
    <name evidence="2" type="ORF">SLEP1_g58440</name>
</gene>
<reference evidence="2 3" key="1">
    <citation type="journal article" date="2021" name="Commun. Biol.">
        <title>The genome of Shorea leprosula (Dipterocarpaceae) highlights the ecological relevance of drought in aseasonal tropical rainforests.</title>
        <authorList>
            <person name="Ng K.K.S."/>
            <person name="Kobayashi M.J."/>
            <person name="Fawcett J.A."/>
            <person name="Hatakeyama M."/>
            <person name="Paape T."/>
            <person name="Ng C.H."/>
            <person name="Ang C.C."/>
            <person name="Tnah L.H."/>
            <person name="Lee C.T."/>
            <person name="Nishiyama T."/>
            <person name="Sese J."/>
            <person name="O'Brien M.J."/>
            <person name="Copetti D."/>
            <person name="Mohd Noor M.I."/>
            <person name="Ong R.C."/>
            <person name="Putra M."/>
            <person name="Sireger I.Z."/>
            <person name="Indrioko S."/>
            <person name="Kosugi Y."/>
            <person name="Izuno A."/>
            <person name="Isagi Y."/>
            <person name="Lee S.L."/>
            <person name="Shimizu K.K."/>
        </authorList>
    </citation>
    <scope>NUCLEOTIDE SEQUENCE [LARGE SCALE GENOMIC DNA]</scope>
    <source>
        <strain evidence="2">214</strain>
    </source>
</reference>
<evidence type="ECO:0000313" key="3">
    <source>
        <dbReference type="Proteomes" id="UP001054252"/>
    </source>
</evidence>
<organism evidence="2 3">
    <name type="scientific">Rubroshorea leprosula</name>
    <dbReference type="NCBI Taxonomy" id="152421"/>
    <lineage>
        <taxon>Eukaryota</taxon>
        <taxon>Viridiplantae</taxon>
        <taxon>Streptophyta</taxon>
        <taxon>Embryophyta</taxon>
        <taxon>Tracheophyta</taxon>
        <taxon>Spermatophyta</taxon>
        <taxon>Magnoliopsida</taxon>
        <taxon>eudicotyledons</taxon>
        <taxon>Gunneridae</taxon>
        <taxon>Pentapetalae</taxon>
        <taxon>rosids</taxon>
        <taxon>malvids</taxon>
        <taxon>Malvales</taxon>
        <taxon>Dipterocarpaceae</taxon>
        <taxon>Rubroshorea</taxon>
    </lineage>
</organism>
<evidence type="ECO:0000256" key="1">
    <source>
        <dbReference type="SAM" id="MobiDB-lite"/>
    </source>
</evidence>
<name>A0AAV5MPA3_9ROSI</name>
<evidence type="ECO:0000313" key="2">
    <source>
        <dbReference type="EMBL" id="GKV51816.1"/>
    </source>
</evidence>
<accession>A0AAV5MPA3</accession>
<protein>
    <submittedName>
        <fullName evidence="2">Uncharacterized protein</fullName>
    </submittedName>
</protein>
<dbReference type="Proteomes" id="UP001054252">
    <property type="component" value="Unassembled WGS sequence"/>
</dbReference>
<comment type="caution">
    <text evidence="2">The sequence shown here is derived from an EMBL/GenBank/DDBJ whole genome shotgun (WGS) entry which is preliminary data.</text>
</comment>
<sequence length="138" mass="15937">MGPSHKVRAKIAWKMVERNSSLPPLTAIFSEESVISGREFFGRFHSEVMTVTAMRSELETRMKPNNRKTTMKPVIAKMSMHSLMESYRNRERERGDGTIDDEQERASRPAVDCEQEQYSVVDGLKWRKRILQLGSNGF</sequence>
<feature type="region of interest" description="Disordered" evidence="1">
    <location>
        <begin position="86"/>
        <end position="113"/>
    </location>
</feature>
<dbReference type="AlphaFoldDB" id="A0AAV5MPA3"/>